<comment type="caution">
    <text evidence="8">The sequence shown here is derived from an EMBL/GenBank/DDBJ whole genome shotgun (WGS) entry which is preliminary data.</text>
</comment>
<feature type="transmembrane region" description="Helical" evidence="7">
    <location>
        <begin position="177"/>
        <end position="201"/>
    </location>
</feature>
<keyword evidence="5 7" id="KW-0472">Membrane</keyword>
<dbReference type="GO" id="GO:0022857">
    <property type="term" value="F:transmembrane transporter activity"/>
    <property type="evidence" value="ECO:0007669"/>
    <property type="project" value="InterPro"/>
</dbReference>
<evidence type="ECO:0000256" key="2">
    <source>
        <dbReference type="ARBA" id="ARBA00022448"/>
    </source>
</evidence>
<dbReference type="EMBL" id="JABEMC010000002">
    <property type="protein sequence ID" value="NNG78497.1"/>
    <property type="molecule type" value="Genomic_DNA"/>
</dbReference>
<reference evidence="8 9" key="1">
    <citation type="submission" date="2020-05" db="EMBL/GenBank/DDBJ databases">
        <title>MicrobeNet Type strains.</title>
        <authorList>
            <person name="Nicholson A.C."/>
        </authorList>
    </citation>
    <scope>NUCLEOTIDE SEQUENCE [LARGE SCALE GENOMIC DNA]</scope>
    <source>
        <strain evidence="8 9">CCUG 46604</strain>
    </source>
</reference>
<feature type="transmembrane region" description="Helical" evidence="7">
    <location>
        <begin position="310"/>
        <end position="339"/>
    </location>
</feature>
<feature type="transmembrane region" description="Helical" evidence="7">
    <location>
        <begin position="431"/>
        <end position="450"/>
    </location>
</feature>
<feature type="transmembrane region" description="Helical" evidence="7">
    <location>
        <begin position="221"/>
        <end position="239"/>
    </location>
</feature>
<dbReference type="Proteomes" id="UP000549517">
    <property type="component" value="Unassembled WGS sequence"/>
</dbReference>
<dbReference type="Gene3D" id="1.20.1740.10">
    <property type="entry name" value="Amino acid/polyamine transporter I"/>
    <property type="match status" value="1"/>
</dbReference>
<keyword evidence="3 7" id="KW-0812">Transmembrane</keyword>
<evidence type="ECO:0000313" key="8">
    <source>
        <dbReference type="EMBL" id="NNG78497.1"/>
    </source>
</evidence>
<accession>A0A849APA6</accession>
<organism evidence="8 9">
    <name type="scientific">Brevibacterium luteolum</name>
    <dbReference type="NCBI Taxonomy" id="199591"/>
    <lineage>
        <taxon>Bacteria</taxon>
        <taxon>Bacillati</taxon>
        <taxon>Actinomycetota</taxon>
        <taxon>Actinomycetes</taxon>
        <taxon>Micrococcales</taxon>
        <taxon>Brevibacteriaceae</taxon>
        <taxon>Brevibacterium</taxon>
    </lineage>
</organism>
<feature type="region of interest" description="Disordered" evidence="6">
    <location>
        <begin position="492"/>
        <end position="519"/>
    </location>
</feature>
<feature type="transmembrane region" description="Helical" evidence="7">
    <location>
        <begin position="387"/>
        <end position="411"/>
    </location>
</feature>
<protein>
    <submittedName>
        <fullName evidence="8">Amino acid permease</fullName>
    </submittedName>
</protein>
<feature type="transmembrane region" description="Helical" evidence="7">
    <location>
        <begin position="462"/>
        <end position="481"/>
    </location>
</feature>
<dbReference type="GO" id="GO:0016020">
    <property type="term" value="C:membrane"/>
    <property type="evidence" value="ECO:0007669"/>
    <property type="project" value="UniProtKB-SubCell"/>
</dbReference>
<feature type="transmembrane region" description="Helical" evidence="7">
    <location>
        <begin position="118"/>
        <end position="140"/>
    </location>
</feature>
<gene>
    <name evidence="8" type="ORF">HLA91_03780</name>
</gene>
<feature type="transmembrane region" description="Helical" evidence="7">
    <location>
        <begin position="266"/>
        <end position="290"/>
    </location>
</feature>
<dbReference type="PANTHER" id="PTHR45649:SF26">
    <property type="entry name" value="OS04G0435100 PROTEIN"/>
    <property type="match status" value="1"/>
</dbReference>
<dbReference type="Pfam" id="PF13520">
    <property type="entry name" value="AA_permease_2"/>
    <property type="match status" value="1"/>
</dbReference>
<proteinExistence type="predicted"/>
<name>A0A849APA6_9MICO</name>
<feature type="transmembrane region" description="Helical" evidence="7">
    <location>
        <begin position="38"/>
        <end position="59"/>
    </location>
</feature>
<evidence type="ECO:0000256" key="4">
    <source>
        <dbReference type="ARBA" id="ARBA00022989"/>
    </source>
</evidence>
<feature type="transmembrane region" description="Helical" evidence="7">
    <location>
        <begin position="71"/>
        <end position="97"/>
    </location>
</feature>
<feature type="transmembrane region" description="Helical" evidence="7">
    <location>
        <begin position="360"/>
        <end position="381"/>
    </location>
</feature>
<evidence type="ECO:0000256" key="1">
    <source>
        <dbReference type="ARBA" id="ARBA00004141"/>
    </source>
</evidence>
<evidence type="ECO:0000256" key="5">
    <source>
        <dbReference type="ARBA" id="ARBA00023136"/>
    </source>
</evidence>
<dbReference type="AlphaFoldDB" id="A0A849APA6"/>
<dbReference type="PANTHER" id="PTHR45649">
    <property type="entry name" value="AMINO-ACID PERMEASE BAT1"/>
    <property type="match status" value="1"/>
</dbReference>
<evidence type="ECO:0000256" key="7">
    <source>
        <dbReference type="SAM" id="Phobius"/>
    </source>
</evidence>
<comment type="subcellular location">
    <subcellularLocation>
        <location evidence="1">Membrane</location>
        <topology evidence="1">Multi-pass membrane protein</topology>
    </subcellularLocation>
</comment>
<dbReference type="PIRSF" id="PIRSF006060">
    <property type="entry name" value="AA_transporter"/>
    <property type="match status" value="1"/>
</dbReference>
<dbReference type="RefSeq" id="WP_170273615.1">
    <property type="nucleotide sequence ID" value="NZ_BAAAKH010000007.1"/>
</dbReference>
<evidence type="ECO:0000256" key="6">
    <source>
        <dbReference type="SAM" id="MobiDB-lite"/>
    </source>
</evidence>
<sequence length="519" mass="54473">MRADASTTNTPTQHDADAAHLASLGYSYDKQFKREMSFFGNVSLGFTYLSPVVGVYSLFAVSLASAGPPMLWSLLIVAVGQMMVALVFGEVVSNFPVSGGVYPWSRRLWGRRWAWMNGWVYLISLLVTIASVAYGSGMYLGALFGFEPGPSTTITCALGMIAIATLLNFGGTKVVSLAASIGLIAELGGALIVGGGLIVFARHNDLGVLFNGFGSADNFGGNYFAAFAAAGLIGVYQYYGFEACGDVAEEVPNPGRQIPKAMRMTIYVGGAAATFVCLSLILATPDIAAVVRGDVADPVGAALLSAFGPIGYRIVLLVVLISFASCVLSLQAAASRLGYSLARDHMLPLSGLLGRFSDRLHVPPFALLVAGLVPAGIILGSRVSTNALTAIISFASLGIYLGFQMVVIAALRARLKGWKPAGAFTLGKWGLPANLLALGWGATGIINMVWPRTPGAPWYENYLVLISGVVVVTAGLIYMLAAKPYLKSDTPHGDAHVDPMQKTPTALASDGAVRKEKAQ</sequence>
<evidence type="ECO:0000313" key="9">
    <source>
        <dbReference type="Proteomes" id="UP000549517"/>
    </source>
</evidence>
<keyword evidence="4 7" id="KW-1133">Transmembrane helix</keyword>
<feature type="transmembrane region" description="Helical" evidence="7">
    <location>
        <begin position="152"/>
        <end position="170"/>
    </location>
</feature>
<keyword evidence="2" id="KW-0813">Transport</keyword>
<evidence type="ECO:0000256" key="3">
    <source>
        <dbReference type="ARBA" id="ARBA00022692"/>
    </source>
</evidence>
<dbReference type="InterPro" id="IPR002293">
    <property type="entry name" value="AA/rel_permease1"/>
</dbReference>